<sequence>MSRDAGGRGSIWLGAAVIREAHAVLGTRTLPGAPTTKTAAQNFLFRPDESRAAADAVDAHLRYAAPPPRKLLASGPLSLSLSNAREGGPTPSHNGIGQIVGYLGRLVPFLLFTCEAGSLASIRRAQRKTGARERCLTKLPSSPCGCQRSRRDGQAVEASFRSTRKSVRSYKRVKRTNKMTTLPYGFLLRGIACSRAFTL</sequence>
<reference evidence="1" key="2">
    <citation type="submission" date="2021-09" db="EMBL/GenBank/DDBJ databases">
        <authorList>
            <person name="Jia N."/>
            <person name="Wang J."/>
            <person name="Shi W."/>
            <person name="Du L."/>
            <person name="Sun Y."/>
            <person name="Zhan W."/>
            <person name="Jiang J."/>
            <person name="Wang Q."/>
            <person name="Zhang B."/>
            <person name="Ji P."/>
            <person name="Sakyi L.B."/>
            <person name="Cui X."/>
            <person name="Yuan T."/>
            <person name="Jiang B."/>
            <person name="Yang W."/>
            <person name="Lam T.T.-Y."/>
            <person name="Chang Q."/>
            <person name="Ding S."/>
            <person name="Wang X."/>
            <person name="Zhu J."/>
            <person name="Ruan X."/>
            <person name="Zhao L."/>
            <person name="Wei J."/>
            <person name="Que T."/>
            <person name="Du C."/>
            <person name="Cheng J."/>
            <person name="Dai P."/>
            <person name="Han X."/>
            <person name="Huang E."/>
            <person name="Gao Y."/>
            <person name="Liu J."/>
            <person name="Shao H."/>
            <person name="Ye R."/>
            <person name="Li L."/>
            <person name="Wei W."/>
            <person name="Wang X."/>
            <person name="Wang C."/>
            <person name="Huo Q."/>
            <person name="Li W."/>
            <person name="Guo W."/>
            <person name="Chen H."/>
            <person name="Chen S."/>
            <person name="Zhou L."/>
            <person name="Zhou L."/>
            <person name="Ni X."/>
            <person name="Tian J."/>
            <person name="Zhou Y."/>
            <person name="Sheng Y."/>
            <person name="Liu T."/>
            <person name="Pan Y."/>
            <person name="Xia L."/>
            <person name="Li J."/>
            <person name="Zhao F."/>
            <person name="Cao W."/>
        </authorList>
    </citation>
    <scope>NUCLEOTIDE SEQUENCE</scope>
    <source>
        <strain evidence="1">Rmic-2018</strain>
        <tissue evidence="1">Larvae</tissue>
    </source>
</reference>
<keyword evidence="2" id="KW-1185">Reference proteome</keyword>
<name>A0A9J6DV13_RHIMP</name>
<accession>A0A9J6DV13</accession>
<evidence type="ECO:0000313" key="1">
    <source>
        <dbReference type="EMBL" id="KAH8025690.1"/>
    </source>
</evidence>
<dbReference type="AlphaFoldDB" id="A0A9J6DV13"/>
<comment type="caution">
    <text evidence="1">The sequence shown here is derived from an EMBL/GenBank/DDBJ whole genome shotgun (WGS) entry which is preliminary data.</text>
</comment>
<organism evidence="1 2">
    <name type="scientific">Rhipicephalus microplus</name>
    <name type="common">Cattle tick</name>
    <name type="synonym">Boophilus microplus</name>
    <dbReference type="NCBI Taxonomy" id="6941"/>
    <lineage>
        <taxon>Eukaryota</taxon>
        <taxon>Metazoa</taxon>
        <taxon>Ecdysozoa</taxon>
        <taxon>Arthropoda</taxon>
        <taxon>Chelicerata</taxon>
        <taxon>Arachnida</taxon>
        <taxon>Acari</taxon>
        <taxon>Parasitiformes</taxon>
        <taxon>Ixodida</taxon>
        <taxon>Ixodoidea</taxon>
        <taxon>Ixodidae</taxon>
        <taxon>Rhipicephalinae</taxon>
        <taxon>Rhipicephalus</taxon>
        <taxon>Boophilus</taxon>
    </lineage>
</organism>
<gene>
    <name evidence="1" type="ORF">HPB51_010774</name>
</gene>
<dbReference type="Proteomes" id="UP000821866">
    <property type="component" value="Unassembled WGS sequence"/>
</dbReference>
<proteinExistence type="predicted"/>
<reference evidence="1" key="1">
    <citation type="journal article" date="2020" name="Cell">
        <title>Large-Scale Comparative Analyses of Tick Genomes Elucidate Their Genetic Diversity and Vector Capacities.</title>
        <authorList>
            <consortium name="Tick Genome and Microbiome Consortium (TIGMIC)"/>
            <person name="Jia N."/>
            <person name="Wang J."/>
            <person name="Shi W."/>
            <person name="Du L."/>
            <person name="Sun Y."/>
            <person name="Zhan W."/>
            <person name="Jiang J.F."/>
            <person name="Wang Q."/>
            <person name="Zhang B."/>
            <person name="Ji P."/>
            <person name="Bell-Sakyi L."/>
            <person name="Cui X.M."/>
            <person name="Yuan T.T."/>
            <person name="Jiang B.G."/>
            <person name="Yang W.F."/>
            <person name="Lam T.T."/>
            <person name="Chang Q.C."/>
            <person name="Ding S.J."/>
            <person name="Wang X.J."/>
            <person name="Zhu J.G."/>
            <person name="Ruan X.D."/>
            <person name="Zhao L."/>
            <person name="Wei J.T."/>
            <person name="Ye R.Z."/>
            <person name="Que T.C."/>
            <person name="Du C.H."/>
            <person name="Zhou Y.H."/>
            <person name="Cheng J.X."/>
            <person name="Dai P.F."/>
            <person name="Guo W.B."/>
            <person name="Han X.H."/>
            <person name="Huang E.J."/>
            <person name="Li L.F."/>
            <person name="Wei W."/>
            <person name="Gao Y.C."/>
            <person name="Liu J.Z."/>
            <person name="Shao H.Z."/>
            <person name="Wang X."/>
            <person name="Wang C.C."/>
            <person name="Yang T.C."/>
            <person name="Huo Q.B."/>
            <person name="Li W."/>
            <person name="Chen H.Y."/>
            <person name="Chen S.E."/>
            <person name="Zhou L.G."/>
            <person name="Ni X.B."/>
            <person name="Tian J.H."/>
            <person name="Sheng Y."/>
            <person name="Liu T."/>
            <person name="Pan Y.S."/>
            <person name="Xia L.Y."/>
            <person name="Li J."/>
            <person name="Zhao F."/>
            <person name="Cao W.C."/>
        </authorList>
    </citation>
    <scope>NUCLEOTIDE SEQUENCE</scope>
    <source>
        <strain evidence="1">Rmic-2018</strain>
    </source>
</reference>
<dbReference type="EMBL" id="JABSTU010000007">
    <property type="protein sequence ID" value="KAH8025690.1"/>
    <property type="molecule type" value="Genomic_DNA"/>
</dbReference>
<protein>
    <submittedName>
        <fullName evidence="1">Uncharacterized protein</fullName>
    </submittedName>
</protein>
<evidence type="ECO:0000313" key="2">
    <source>
        <dbReference type="Proteomes" id="UP000821866"/>
    </source>
</evidence>